<reference evidence="2" key="1">
    <citation type="submission" date="2015-04" db="EMBL/GenBank/DDBJ databases">
        <authorList>
            <consortium name="Pathogen Informatics"/>
        </authorList>
    </citation>
    <scope>NUCLEOTIDE SEQUENCE [LARGE SCALE GENOMIC DNA]</scope>
    <source>
        <strain evidence="2">8A</strain>
    </source>
</reference>
<proteinExistence type="predicted"/>
<dbReference type="Proteomes" id="UP000220797">
    <property type="component" value="Unassembled WGS sequence"/>
</dbReference>
<evidence type="ECO:0000313" key="3">
    <source>
        <dbReference type="Proteomes" id="UP000220797"/>
    </source>
</evidence>
<evidence type="ECO:0000313" key="2">
    <source>
        <dbReference type="EMBL" id="CRG97392.1"/>
    </source>
</evidence>
<keyword evidence="1" id="KW-1133">Transmembrane helix</keyword>
<feature type="transmembrane region" description="Helical" evidence="1">
    <location>
        <begin position="286"/>
        <end position="310"/>
    </location>
</feature>
<dbReference type="EMBL" id="CVMV01000097">
    <property type="protein sequence ID" value="CRG97392.1"/>
    <property type="molecule type" value="Genomic_DNA"/>
</dbReference>
<sequence>MALLYNEGCENFEEDSAICRMSICSIKQNKFEKSYCNLEDKLVKVYRPLNNASNDISRNIFKYERYGPYRYSRIIILSDNNQDGIVFLYEYNIYNDYYPTKTYLCRLRNINQTAALCESLDIYYLGIRLSFSSYDVISEKNDIPLKHLKKPNHKIIKSKYKDLFIKEHSCHHIKTRYISDHNCMYAICEKKNEDYMLCSDANYSGKLIFLHDMNLINRRFIYLPESCLKIDSNFACNSYFCEINAKDKFFPCEYKEISAIKNIMPNAKRLEVMPIRQQIVHHEKNFSASALSAMTLMPFLILFVFFWCYIYKHFKKKRRKIY</sequence>
<dbReference type="AlphaFoldDB" id="A0A1J1GY31"/>
<comment type="caution">
    <text evidence="2">The sequence shown here is derived from an EMBL/GenBank/DDBJ whole genome shotgun (WGS) entry which is preliminary data.</text>
</comment>
<keyword evidence="1" id="KW-0472">Membrane</keyword>
<organism evidence="2 3">
    <name type="scientific">Plasmodium gallinaceum</name>
    <dbReference type="NCBI Taxonomy" id="5849"/>
    <lineage>
        <taxon>Eukaryota</taxon>
        <taxon>Sar</taxon>
        <taxon>Alveolata</taxon>
        <taxon>Apicomplexa</taxon>
        <taxon>Aconoidasida</taxon>
        <taxon>Haemosporida</taxon>
        <taxon>Plasmodiidae</taxon>
        <taxon>Plasmodium</taxon>
        <taxon>Plasmodium (Haemamoeba)</taxon>
    </lineage>
</organism>
<dbReference type="VEuPathDB" id="PlasmoDB:PGAL8A_00376500"/>
<name>A0A1J1GY31_PLAGA</name>
<dbReference type="GeneID" id="39732295"/>
<keyword evidence="3" id="KW-1185">Reference proteome</keyword>
<accession>A0A1J1GY31</accession>
<dbReference type="RefSeq" id="XP_028530194.1">
    <property type="nucleotide sequence ID" value="XM_028673775.1"/>
</dbReference>
<protein>
    <submittedName>
        <fullName evidence="2">Fam-e protein</fullName>
    </submittedName>
</protein>
<gene>
    <name evidence="2" type="ORF">PGAL8A_00376500</name>
</gene>
<evidence type="ECO:0000256" key="1">
    <source>
        <dbReference type="SAM" id="Phobius"/>
    </source>
</evidence>
<keyword evidence="1" id="KW-0812">Transmembrane</keyword>